<evidence type="ECO:0000256" key="1">
    <source>
        <dbReference type="ARBA" id="ARBA00001946"/>
    </source>
</evidence>
<feature type="domain" description="GS beta-grasp" evidence="10">
    <location>
        <begin position="17"/>
        <end position="112"/>
    </location>
</feature>
<evidence type="ECO:0000259" key="11">
    <source>
        <dbReference type="PROSITE" id="PS51987"/>
    </source>
</evidence>
<evidence type="ECO:0000256" key="4">
    <source>
        <dbReference type="ARBA" id="ARBA00022598"/>
    </source>
</evidence>
<comment type="function">
    <text evidence="2">Catalyzes the ATP-dependent biosynthesis of glutamine from glutamate and ammonia.</text>
</comment>
<dbReference type="GO" id="GO:0005524">
    <property type="term" value="F:ATP binding"/>
    <property type="evidence" value="ECO:0007669"/>
    <property type="project" value="UniProtKB-KW"/>
</dbReference>
<dbReference type="FunFam" id="3.30.590.10:FF:000005">
    <property type="entry name" value="Probable glutamine synthetase"/>
    <property type="match status" value="1"/>
</dbReference>
<keyword evidence="13" id="KW-1185">Reference proteome</keyword>
<dbReference type="PANTHER" id="PTHR43785:SF12">
    <property type="entry name" value="TYPE-1 GLUTAMINE SYNTHETASE 2"/>
    <property type="match status" value="1"/>
</dbReference>
<dbReference type="EMBL" id="PHIG01000063">
    <property type="protein sequence ID" value="PJK27590.1"/>
    <property type="molecule type" value="Genomic_DNA"/>
</dbReference>
<evidence type="ECO:0000256" key="9">
    <source>
        <dbReference type="RuleBase" id="RU000384"/>
    </source>
</evidence>
<dbReference type="SUPFAM" id="SSF54368">
    <property type="entry name" value="Glutamine synthetase, N-terminal domain"/>
    <property type="match status" value="1"/>
</dbReference>
<evidence type="ECO:0000256" key="6">
    <source>
        <dbReference type="ARBA" id="ARBA00022840"/>
    </source>
</evidence>
<evidence type="ECO:0000313" key="12">
    <source>
        <dbReference type="EMBL" id="PJK27590.1"/>
    </source>
</evidence>
<evidence type="ECO:0000256" key="5">
    <source>
        <dbReference type="ARBA" id="ARBA00022741"/>
    </source>
</evidence>
<dbReference type="InterPro" id="IPR036651">
    <property type="entry name" value="Gln_synt_N_sf"/>
</dbReference>
<dbReference type="Proteomes" id="UP000229498">
    <property type="component" value="Unassembled WGS sequence"/>
</dbReference>
<keyword evidence="7" id="KW-0535">Nitrogen fixation</keyword>
<evidence type="ECO:0000256" key="2">
    <source>
        <dbReference type="ARBA" id="ARBA00003117"/>
    </source>
</evidence>
<dbReference type="PROSITE" id="PS51986">
    <property type="entry name" value="GS_BETA_GRASP"/>
    <property type="match status" value="1"/>
</dbReference>
<comment type="caution">
    <text evidence="12">The sequence shown here is derived from an EMBL/GenBank/DDBJ whole genome shotgun (WGS) entry which is preliminary data.</text>
</comment>
<evidence type="ECO:0000259" key="10">
    <source>
        <dbReference type="PROSITE" id="PS51986"/>
    </source>
</evidence>
<dbReference type="SUPFAM" id="SSF55931">
    <property type="entry name" value="Glutamine synthetase/guanido kinase"/>
    <property type="match status" value="1"/>
</dbReference>
<organism evidence="12 13">
    <name type="scientific">Minwuia thermotolerans</name>
    <dbReference type="NCBI Taxonomy" id="2056226"/>
    <lineage>
        <taxon>Bacteria</taxon>
        <taxon>Pseudomonadati</taxon>
        <taxon>Pseudomonadota</taxon>
        <taxon>Alphaproteobacteria</taxon>
        <taxon>Minwuiales</taxon>
        <taxon>Minwuiaceae</taxon>
        <taxon>Minwuia</taxon>
    </lineage>
</organism>
<gene>
    <name evidence="12" type="ORF">CVT23_22020</name>
</gene>
<dbReference type="GO" id="GO:0042402">
    <property type="term" value="P:biogenic amine catabolic process"/>
    <property type="evidence" value="ECO:0007669"/>
    <property type="project" value="UniProtKB-ARBA"/>
</dbReference>
<dbReference type="PROSITE" id="PS51987">
    <property type="entry name" value="GS_CATALYTIC"/>
    <property type="match status" value="1"/>
</dbReference>
<comment type="cofactor">
    <cofactor evidence="1">
        <name>Mg(2+)</name>
        <dbReference type="ChEBI" id="CHEBI:18420"/>
    </cofactor>
</comment>
<dbReference type="GO" id="GO:0004356">
    <property type="term" value="F:glutamine synthetase activity"/>
    <property type="evidence" value="ECO:0007669"/>
    <property type="project" value="InterPro"/>
</dbReference>
<keyword evidence="6" id="KW-0067">ATP-binding</keyword>
<dbReference type="GO" id="GO:0006542">
    <property type="term" value="P:glutamine biosynthetic process"/>
    <property type="evidence" value="ECO:0007669"/>
    <property type="project" value="InterPro"/>
</dbReference>
<protein>
    <submittedName>
        <fullName evidence="12">Glutamine synthetase</fullName>
    </submittedName>
</protein>
<dbReference type="InterPro" id="IPR014746">
    <property type="entry name" value="Gln_synth/guanido_kin_cat_dom"/>
</dbReference>
<dbReference type="Gene3D" id="3.10.20.70">
    <property type="entry name" value="Glutamine synthetase, N-terminal domain"/>
    <property type="match status" value="1"/>
</dbReference>
<keyword evidence="4" id="KW-0436">Ligase</keyword>
<dbReference type="InterPro" id="IPR008147">
    <property type="entry name" value="Gln_synt_N"/>
</dbReference>
<keyword evidence="5" id="KW-0547">Nucleotide-binding</keyword>
<proteinExistence type="inferred from homology"/>
<evidence type="ECO:0000256" key="8">
    <source>
        <dbReference type="PROSITE-ProRule" id="PRU01330"/>
    </source>
</evidence>
<evidence type="ECO:0000256" key="3">
    <source>
        <dbReference type="ARBA" id="ARBA00009897"/>
    </source>
</evidence>
<comment type="similarity">
    <text evidence="3 8 9">Belongs to the glutamine synthetase family.</text>
</comment>
<dbReference type="AlphaFoldDB" id="A0A2M9FVV2"/>
<dbReference type="SMART" id="SM01230">
    <property type="entry name" value="Gln-synt_C"/>
    <property type="match status" value="1"/>
</dbReference>
<sequence>MAGNLDFEQLRVLAETGEIDTVVAAQTDMQGRLVGKRFHAQHFVDEAWAETHSCNYLLATDMEMQTVQGYAATSWAGGYGDYVMRPDLTTLRRIPWLPGTALVLCDVLDHHGKAAVPHSPRAVLQRQLARLEAMGYRAMAATELEFFLFRESLDDMRDLDWRGMTPISAYNEDYHVFQTTKEEEVMRAVRNGLYGAGVPVECSKGEAEAGQEEINVRYADALTCADHHVVTKNAVKEIAWAQGRAVTFMAKWSHDHAGSSSHIHQSLQTMDGRPAFLDPDAEHGMSGVMRSWLAGLLAHSAEITWFLAPYVNSYKRFTEDLFAPTRAVWSVDNRTAGYRVVAPGGSGIRVECRIGGADLNPYLALAALIAAGIAGLEQELELEPALRGNAYQARRARRVPGTLREAERRLSRSKMLRHAFGEEVVDHYVRAARWEQEDFDRKVTDYEVRRGFERA</sequence>
<dbReference type="PANTHER" id="PTHR43785">
    <property type="entry name" value="GAMMA-GLUTAMYLPUTRESCINE SYNTHETASE"/>
    <property type="match status" value="1"/>
</dbReference>
<dbReference type="InterPro" id="IPR008146">
    <property type="entry name" value="Gln_synth_cat_dom"/>
</dbReference>
<accession>A0A2M9FVV2</accession>
<dbReference type="GO" id="GO:0006576">
    <property type="term" value="P:biogenic amine metabolic process"/>
    <property type="evidence" value="ECO:0007669"/>
    <property type="project" value="UniProtKB-ARBA"/>
</dbReference>
<dbReference type="Pfam" id="PF00120">
    <property type="entry name" value="Gln-synt_C"/>
    <property type="match status" value="1"/>
</dbReference>
<dbReference type="OrthoDB" id="9807095at2"/>
<feature type="domain" description="GS catalytic" evidence="11">
    <location>
        <begin position="120"/>
        <end position="455"/>
    </location>
</feature>
<evidence type="ECO:0000313" key="13">
    <source>
        <dbReference type="Proteomes" id="UP000229498"/>
    </source>
</evidence>
<reference evidence="12 13" key="1">
    <citation type="submission" date="2017-11" db="EMBL/GenBank/DDBJ databases">
        <title>Draft genome sequence of Rhizobiales bacterium SY3-13.</title>
        <authorList>
            <person name="Sun C."/>
        </authorList>
    </citation>
    <scope>NUCLEOTIDE SEQUENCE [LARGE SCALE GENOMIC DNA]</scope>
    <source>
        <strain evidence="12 13">SY3-13</strain>
    </source>
</reference>
<name>A0A2M9FVV2_9PROT</name>
<dbReference type="RefSeq" id="WP_109795303.1">
    <property type="nucleotide sequence ID" value="NZ_PHIG01000063.1"/>
</dbReference>
<evidence type="ECO:0000256" key="7">
    <source>
        <dbReference type="ARBA" id="ARBA00023231"/>
    </source>
</evidence>
<dbReference type="Gene3D" id="3.30.590.10">
    <property type="entry name" value="Glutamine synthetase/guanido kinase, catalytic domain"/>
    <property type="match status" value="1"/>
</dbReference>